<dbReference type="Pfam" id="PF08667">
    <property type="entry name" value="BetR"/>
    <property type="match status" value="1"/>
</dbReference>
<dbReference type="InterPro" id="IPR013975">
    <property type="entry name" value="Tscrpt_reg_BetR_N"/>
</dbReference>
<gene>
    <name evidence="3" type="ORF">SAMN04487788_1929</name>
</gene>
<reference evidence="3 4" key="1">
    <citation type="submission" date="2016-10" db="EMBL/GenBank/DDBJ databases">
        <authorList>
            <person name="de Groot N.N."/>
        </authorList>
    </citation>
    <scope>NUCLEOTIDE SEQUENCE [LARGE SCALE GENOMIC DNA]</scope>
    <source>
        <strain evidence="3 4">StLB037</strain>
    </source>
</reference>
<dbReference type="EMBL" id="FNJN01000004">
    <property type="protein sequence ID" value="SDP07004.1"/>
    <property type="molecule type" value="Genomic_DNA"/>
</dbReference>
<dbReference type="InterPro" id="IPR001387">
    <property type="entry name" value="Cro/C1-type_HTH"/>
</dbReference>
<dbReference type="GO" id="GO:0003677">
    <property type="term" value="F:DNA binding"/>
    <property type="evidence" value="ECO:0007669"/>
    <property type="project" value="InterPro"/>
</dbReference>
<accession>A0A1H0PPS9</accession>
<feature type="domain" description="HTH cro/C1-type" evidence="2">
    <location>
        <begin position="11"/>
        <end position="65"/>
    </location>
</feature>
<evidence type="ECO:0000259" key="2">
    <source>
        <dbReference type="PROSITE" id="PS50943"/>
    </source>
</evidence>
<evidence type="ECO:0000313" key="4">
    <source>
        <dbReference type="Proteomes" id="UP000186456"/>
    </source>
</evidence>
<protein>
    <submittedName>
        <fullName evidence="3">Transcriptional regulator, contains XRE-family HTH domain</fullName>
    </submittedName>
</protein>
<evidence type="ECO:0000256" key="1">
    <source>
        <dbReference type="SAM" id="MobiDB-lite"/>
    </source>
</evidence>
<dbReference type="SUPFAM" id="SSF47413">
    <property type="entry name" value="lambda repressor-like DNA-binding domains"/>
    <property type="match status" value="1"/>
</dbReference>
<sequence length="100" mass="10738">MNADAITGQKVRDIMRERRISQEALASVLASTQKSVSRKLSGDRSWMLDELLAVAAFFEVAVTDLLPGAGYEPVPAGRGRVGATTDQKVRGSSPFGRTLC</sequence>
<dbReference type="AlphaFoldDB" id="A0A1H0PPS9"/>
<dbReference type="Proteomes" id="UP000186456">
    <property type="component" value="Unassembled WGS sequence"/>
</dbReference>
<dbReference type="InterPro" id="IPR010982">
    <property type="entry name" value="Lambda_DNA-bd_dom_sf"/>
</dbReference>
<evidence type="ECO:0000313" key="3">
    <source>
        <dbReference type="EMBL" id="SDP07004.1"/>
    </source>
</evidence>
<organism evidence="3 4">
    <name type="scientific">Microbacterium testaceum (strain StLB037)</name>
    <dbReference type="NCBI Taxonomy" id="979556"/>
    <lineage>
        <taxon>Bacteria</taxon>
        <taxon>Bacillati</taxon>
        <taxon>Actinomycetota</taxon>
        <taxon>Actinomycetes</taxon>
        <taxon>Micrococcales</taxon>
        <taxon>Microbacteriaceae</taxon>
        <taxon>Microbacterium</taxon>
    </lineage>
</organism>
<name>A0A1H0PPS9_MICTS</name>
<dbReference type="CDD" id="cd00093">
    <property type="entry name" value="HTH_XRE"/>
    <property type="match status" value="1"/>
</dbReference>
<proteinExistence type="predicted"/>
<dbReference type="PROSITE" id="PS50943">
    <property type="entry name" value="HTH_CROC1"/>
    <property type="match status" value="1"/>
</dbReference>
<dbReference type="Gene3D" id="1.10.260.40">
    <property type="entry name" value="lambda repressor-like DNA-binding domains"/>
    <property type="match status" value="1"/>
</dbReference>
<feature type="region of interest" description="Disordered" evidence="1">
    <location>
        <begin position="76"/>
        <end position="100"/>
    </location>
</feature>
<dbReference type="RefSeq" id="WP_143017897.1">
    <property type="nucleotide sequence ID" value="NZ_FNJN01000004.1"/>
</dbReference>